<proteinExistence type="predicted"/>
<accession>A0A512HW83</accession>
<protein>
    <submittedName>
        <fullName evidence="2">Uncharacterized protein</fullName>
    </submittedName>
</protein>
<gene>
    <name evidence="2" type="ORF">AFL01nite_20340</name>
</gene>
<evidence type="ECO:0000313" key="2">
    <source>
        <dbReference type="EMBL" id="GEO89707.1"/>
    </source>
</evidence>
<dbReference type="Proteomes" id="UP000321769">
    <property type="component" value="Unassembled WGS sequence"/>
</dbReference>
<evidence type="ECO:0000256" key="1">
    <source>
        <dbReference type="SAM" id="SignalP"/>
    </source>
</evidence>
<dbReference type="AlphaFoldDB" id="A0A512HW83"/>
<organism evidence="2 3">
    <name type="scientific">Aeromicrobium flavum</name>
    <dbReference type="NCBI Taxonomy" id="416568"/>
    <lineage>
        <taxon>Bacteria</taxon>
        <taxon>Bacillati</taxon>
        <taxon>Actinomycetota</taxon>
        <taxon>Actinomycetes</taxon>
        <taxon>Propionibacteriales</taxon>
        <taxon>Nocardioidaceae</taxon>
        <taxon>Aeromicrobium</taxon>
    </lineage>
</organism>
<keyword evidence="3" id="KW-1185">Reference proteome</keyword>
<feature type="chain" id="PRO_5021726817" evidence="1">
    <location>
        <begin position="31"/>
        <end position="259"/>
    </location>
</feature>
<dbReference type="EMBL" id="BJZQ01000009">
    <property type="protein sequence ID" value="GEO89707.1"/>
    <property type="molecule type" value="Genomic_DNA"/>
</dbReference>
<evidence type="ECO:0000313" key="3">
    <source>
        <dbReference type="Proteomes" id="UP000321769"/>
    </source>
</evidence>
<sequence>MKLTTRRLATAVATSVAGLLLAFLPSVAHAEESSDVSDVWLTAQDVRVTSGACRNAKLKMTHNGGYLERIAAEVEIWKGSRFMGETFDFLYESSDALAVEYQWCPYEGLGRFRAGPSDVEWSYTVETSYWDPFLEMWETETDYREGDLRDYSKASFWIKQDSRLSRPTGRTTGRVRTLSTKLTHYNVEASRWKALRKASVKLQRRASNGRGQWKTIKTVRTSFAGRATAKVKSAKSSQYRFVYGGSGTTWSRTSATVRR</sequence>
<keyword evidence="1" id="KW-0732">Signal</keyword>
<feature type="signal peptide" evidence="1">
    <location>
        <begin position="1"/>
        <end position="30"/>
    </location>
</feature>
<reference evidence="2 3" key="1">
    <citation type="submission" date="2019-07" db="EMBL/GenBank/DDBJ databases">
        <title>Whole genome shotgun sequence of Aeromicrobium flavum NBRC 107625.</title>
        <authorList>
            <person name="Hosoyama A."/>
            <person name="Uohara A."/>
            <person name="Ohji S."/>
            <person name="Ichikawa N."/>
        </authorList>
    </citation>
    <scope>NUCLEOTIDE SEQUENCE [LARGE SCALE GENOMIC DNA]</scope>
    <source>
        <strain evidence="2 3">NBRC 107625</strain>
    </source>
</reference>
<name>A0A512HW83_9ACTN</name>
<comment type="caution">
    <text evidence="2">The sequence shown here is derived from an EMBL/GenBank/DDBJ whole genome shotgun (WGS) entry which is preliminary data.</text>
</comment>
<dbReference type="OrthoDB" id="4803179at2"/>
<dbReference type="RefSeq" id="WP_146827579.1">
    <property type="nucleotide sequence ID" value="NZ_BAAAYQ010000001.1"/>
</dbReference>